<name>A0A2P2QAW8_RHIMU</name>
<accession>A0A2P2QAW8</accession>
<organism evidence="1">
    <name type="scientific">Rhizophora mucronata</name>
    <name type="common">Asiatic mangrove</name>
    <dbReference type="NCBI Taxonomy" id="61149"/>
    <lineage>
        <taxon>Eukaryota</taxon>
        <taxon>Viridiplantae</taxon>
        <taxon>Streptophyta</taxon>
        <taxon>Embryophyta</taxon>
        <taxon>Tracheophyta</taxon>
        <taxon>Spermatophyta</taxon>
        <taxon>Magnoliopsida</taxon>
        <taxon>eudicotyledons</taxon>
        <taxon>Gunneridae</taxon>
        <taxon>Pentapetalae</taxon>
        <taxon>rosids</taxon>
        <taxon>fabids</taxon>
        <taxon>Malpighiales</taxon>
        <taxon>Rhizophoraceae</taxon>
        <taxon>Rhizophora</taxon>
    </lineage>
</organism>
<dbReference type="AlphaFoldDB" id="A0A2P2QAW8"/>
<dbReference type="EMBL" id="GGEC01083664">
    <property type="protein sequence ID" value="MBX64148.1"/>
    <property type="molecule type" value="Transcribed_RNA"/>
</dbReference>
<sequence>MLIVSNCRKKPKHFMEKRKGLTRELSHANLWRKTTGLLWMISTHTRFKLLSLNSQSSMNSC</sequence>
<evidence type="ECO:0000313" key="1">
    <source>
        <dbReference type="EMBL" id="MBX64148.1"/>
    </source>
</evidence>
<protein>
    <submittedName>
        <fullName evidence="1">Uncharacterized protein</fullName>
    </submittedName>
</protein>
<reference evidence="1" key="1">
    <citation type="submission" date="2018-02" db="EMBL/GenBank/DDBJ databases">
        <title>Rhizophora mucronata_Transcriptome.</title>
        <authorList>
            <person name="Meera S.P."/>
            <person name="Sreeshan A."/>
            <person name="Augustine A."/>
        </authorList>
    </citation>
    <scope>NUCLEOTIDE SEQUENCE</scope>
    <source>
        <tissue evidence="1">Leaf</tissue>
    </source>
</reference>
<proteinExistence type="predicted"/>